<name>A0A8H6RDC4_9PEZI</name>
<sequence length="735" mass="82536">NYSMRLLNVDTLGFADFADDDIPRYAIASHRWHALEATIDDILEGRNKNVAGYHKIYNGVGWTLQELLAPQTVVFLDKGWNVLGHKGPFPAHPTPHNLNEYVSVTARVPEDVLRDYECSKALSAEERVGWVLDSVTTRIEDRAYCLLGIFDIHMPMIYGEGKRAFYRLTEEIEKKAKMDDTVEAMQLSLITSDYTSNLDEAPLQRHHRRTQSLPETLGVLSALHGYQRSPSRNSSRSTFRDDAQLRPHSTRASESFDGQRGTPQQNTSGHSQDARPQLETPKKRGLISEIFARSKGTNNKVEQSKFSFLDASPSPALSLDHHLQKRPRGKTVSNAWQYGSPKRIYEANGINGPLKDGERTNAESNPKQPRASIPRSSSTPTFTSGVATTPYNAAQVPTRSTPRSRKYPPVSMRNEIRSPTPATTTQELTKQSNTDRPDSSITSKSQAAVSGTGDERASSKTGDLRVLAPLRAILKRWQQLQIRWNDLRHVWFEKLNRNLSSKKPTARRLFDLFDKTEHISKDRKSRDADVSYSRKLLEIFDSGNALFDAIIELQTTSLEKEAAVNQWQSMSNQLENHVSLAIDKSDGRRRSSGNGSPSSAQVRQQMHLLSCVGAHLAHTAAKLQQICSGVDNYSRSFFVIPWEEFVSPKHCVACTTSITDHATCKKCFLLTESRDKLRRRLDDVEQALELSEQEARRAWAEVERLNRQIANDYQRPTPTTLANGASVETQTGLGG</sequence>
<dbReference type="AlphaFoldDB" id="A0A8H6RDC4"/>
<gene>
    <name evidence="3" type="ORF">HII31_09649</name>
</gene>
<feature type="compositionally biased region" description="Polar residues" evidence="2">
    <location>
        <begin position="420"/>
        <end position="432"/>
    </location>
</feature>
<feature type="compositionally biased region" description="Polar residues" evidence="2">
    <location>
        <begin position="228"/>
        <end position="237"/>
    </location>
</feature>
<accession>A0A8H6RDC4</accession>
<proteinExistence type="predicted"/>
<comment type="caution">
    <text evidence="3">The sequence shown here is derived from an EMBL/GenBank/DDBJ whole genome shotgun (WGS) entry which is preliminary data.</text>
</comment>
<reference evidence="3" key="1">
    <citation type="submission" date="2020-04" db="EMBL/GenBank/DDBJ databases">
        <title>Draft genome resource of the tomato pathogen Pseudocercospora fuligena.</title>
        <authorList>
            <person name="Zaccaron A."/>
        </authorList>
    </citation>
    <scope>NUCLEOTIDE SEQUENCE</scope>
    <source>
        <strain evidence="3">PF001</strain>
    </source>
</reference>
<feature type="non-terminal residue" evidence="3">
    <location>
        <position position="1"/>
    </location>
</feature>
<feature type="compositionally biased region" description="Polar residues" evidence="2">
    <location>
        <begin position="374"/>
        <end position="401"/>
    </location>
</feature>
<feature type="region of interest" description="Disordered" evidence="2">
    <location>
        <begin position="710"/>
        <end position="735"/>
    </location>
</feature>
<dbReference type="PANTHER" id="PTHR10622">
    <property type="entry name" value="HET DOMAIN-CONTAINING PROTEIN"/>
    <property type="match status" value="1"/>
</dbReference>
<evidence type="ECO:0000256" key="2">
    <source>
        <dbReference type="SAM" id="MobiDB-lite"/>
    </source>
</evidence>
<feature type="compositionally biased region" description="Polar residues" evidence="2">
    <location>
        <begin position="439"/>
        <end position="449"/>
    </location>
</feature>
<dbReference type="OrthoDB" id="674604at2759"/>
<evidence type="ECO:0000256" key="1">
    <source>
        <dbReference type="SAM" id="Coils"/>
    </source>
</evidence>
<keyword evidence="4" id="KW-1185">Reference proteome</keyword>
<evidence type="ECO:0000313" key="4">
    <source>
        <dbReference type="Proteomes" id="UP000660729"/>
    </source>
</evidence>
<protein>
    <submittedName>
        <fullName evidence="3">Vegetative incompatibility protein HET-E-1</fullName>
    </submittedName>
</protein>
<dbReference type="EMBL" id="JABCIY010000197">
    <property type="protein sequence ID" value="KAF7189026.1"/>
    <property type="molecule type" value="Genomic_DNA"/>
</dbReference>
<dbReference type="PANTHER" id="PTHR10622:SF10">
    <property type="entry name" value="HET DOMAIN-CONTAINING PROTEIN"/>
    <property type="match status" value="1"/>
</dbReference>
<keyword evidence="1" id="KW-0175">Coiled coil</keyword>
<evidence type="ECO:0000313" key="3">
    <source>
        <dbReference type="EMBL" id="KAF7189026.1"/>
    </source>
</evidence>
<dbReference type="Proteomes" id="UP000660729">
    <property type="component" value="Unassembled WGS sequence"/>
</dbReference>
<feature type="coiled-coil region" evidence="1">
    <location>
        <begin position="674"/>
        <end position="708"/>
    </location>
</feature>
<feature type="compositionally biased region" description="Polar residues" evidence="2">
    <location>
        <begin position="261"/>
        <end position="271"/>
    </location>
</feature>
<feature type="region of interest" description="Disordered" evidence="2">
    <location>
        <begin position="345"/>
        <end position="461"/>
    </location>
</feature>
<organism evidence="3 4">
    <name type="scientific">Pseudocercospora fuligena</name>
    <dbReference type="NCBI Taxonomy" id="685502"/>
    <lineage>
        <taxon>Eukaryota</taxon>
        <taxon>Fungi</taxon>
        <taxon>Dikarya</taxon>
        <taxon>Ascomycota</taxon>
        <taxon>Pezizomycotina</taxon>
        <taxon>Dothideomycetes</taxon>
        <taxon>Dothideomycetidae</taxon>
        <taxon>Mycosphaerellales</taxon>
        <taxon>Mycosphaerellaceae</taxon>
        <taxon>Pseudocercospora</taxon>
    </lineage>
</organism>
<feature type="region of interest" description="Disordered" evidence="2">
    <location>
        <begin position="225"/>
        <end position="285"/>
    </location>
</feature>